<proteinExistence type="predicted"/>
<evidence type="ECO:0000313" key="2">
    <source>
        <dbReference type="EMBL" id="VVB03590.1"/>
    </source>
</evidence>
<dbReference type="OrthoDB" id="1033961at2759"/>
<sequence>MNRARDHPTNGRAPKKRHMASIVIFLRALMSCRLTPKDEPETASLPEKPYRNVPGDENTTRKRIAVVDVSRRGDNHEFIIETMRGINDMDEGFYWIIVKNHLM</sequence>
<evidence type="ECO:0000313" key="3">
    <source>
        <dbReference type="Proteomes" id="UP000489600"/>
    </source>
</evidence>
<name>A0A565BQE4_9BRAS</name>
<reference evidence="2" key="1">
    <citation type="submission" date="2019-07" db="EMBL/GenBank/DDBJ databases">
        <authorList>
            <person name="Dittberner H."/>
        </authorList>
    </citation>
    <scope>NUCLEOTIDE SEQUENCE [LARGE SCALE GENOMIC DNA]</scope>
</reference>
<evidence type="ECO:0000256" key="1">
    <source>
        <dbReference type="SAM" id="MobiDB-lite"/>
    </source>
</evidence>
<feature type="region of interest" description="Disordered" evidence="1">
    <location>
        <begin position="37"/>
        <end position="59"/>
    </location>
</feature>
<protein>
    <submittedName>
        <fullName evidence="2">Uncharacterized protein</fullName>
    </submittedName>
</protein>
<dbReference type="Proteomes" id="UP000489600">
    <property type="component" value="Unassembled WGS sequence"/>
</dbReference>
<dbReference type="AlphaFoldDB" id="A0A565BQE4"/>
<accession>A0A565BQE4</accession>
<dbReference type="EMBL" id="CABITT030000004">
    <property type="protein sequence ID" value="VVB03590.1"/>
    <property type="molecule type" value="Genomic_DNA"/>
</dbReference>
<keyword evidence="3" id="KW-1185">Reference proteome</keyword>
<comment type="caution">
    <text evidence="2">The sequence shown here is derived from an EMBL/GenBank/DDBJ whole genome shotgun (WGS) entry which is preliminary data.</text>
</comment>
<gene>
    <name evidence="2" type="ORF">ANE_LOCUS14034</name>
</gene>
<organism evidence="2 3">
    <name type="scientific">Arabis nemorensis</name>
    <dbReference type="NCBI Taxonomy" id="586526"/>
    <lineage>
        <taxon>Eukaryota</taxon>
        <taxon>Viridiplantae</taxon>
        <taxon>Streptophyta</taxon>
        <taxon>Embryophyta</taxon>
        <taxon>Tracheophyta</taxon>
        <taxon>Spermatophyta</taxon>
        <taxon>Magnoliopsida</taxon>
        <taxon>eudicotyledons</taxon>
        <taxon>Gunneridae</taxon>
        <taxon>Pentapetalae</taxon>
        <taxon>rosids</taxon>
        <taxon>malvids</taxon>
        <taxon>Brassicales</taxon>
        <taxon>Brassicaceae</taxon>
        <taxon>Arabideae</taxon>
        <taxon>Arabis</taxon>
    </lineage>
</organism>